<protein>
    <submittedName>
        <fullName evidence="1">Uncharacterized protein</fullName>
    </submittedName>
</protein>
<dbReference type="EMBL" id="JAWPEI010000003">
    <property type="protein sequence ID" value="KAK4730827.1"/>
    <property type="molecule type" value="Genomic_DNA"/>
</dbReference>
<keyword evidence="2" id="KW-1185">Reference proteome</keyword>
<proteinExistence type="predicted"/>
<sequence length="418" mass="47410">MGLPSSVSGFHSLTESNQKLLLALRSQVTSMHSQPSPVELGRFSGYNAVGWVLQAELYFDFYAISNAHKLHYVSSYFDGDALEWFHWMSRNNQLVDWKTAPLLHQWGFWLILPGSFRLCQVCIYDAHANAFTKIFIVASARIHVEIDRNFEMCVSHKTPEFSKLNRNGQISLLDTLDNHVCENIAIACYVSMWHHQSILTCLQVSHNTLAYLAKIVSHYTHSNGSNSCDILIDLNLENLEDATMNHMCSILNGLKFPDHLMVQVRGSDLVRVESAKRISYGLNHKVNWKRSKNDMTYSTSIVDNTSSCDCNSSGMGNACLVIQDVNVVILHNLAVLEANWLNWLVDQMHRGIALAIGVSGQNFIWDANMDRDSNDNNTIFVLLYLNLEDKVLFEGQSNVTNLATMQDPRMNYLIRVML</sequence>
<comment type="caution">
    <text evidence="1">The sequence shown here is derived from an EMBL/GenBank/DDBJ whole genome shotgun (WGS) entry which is preliminary data.</text>
</comment>
<dbReference type="Gene3D" id="3.40.30.10">
    <property type="entry name" value="Glutaredoxin"/>
    <property type="match status" value="1"/>
</dbReference>
<name>A0AAV9M2D1_9SOLN</name>
<dbReference type="Proteomes" id="UP001311915">
    <property type="component" value="Unassembled WGS sequence"/>
</dbReference>
<reference evidence="1 2" key="1">
    <citation type="submission" date="2023-10" db="EMBL/GenBank/DDBJ databases">
        <title>Genome-Wide Identification Analysis in wild type Solanum Pinnatisectum Reveals Some Genes Defensing Phytophthora Infestans.</title>
        <authorList>
            <person name="Sun C."/>
        </authorList>
    </citation>
    <scope>NUCLEOTIDE SEQUENCE [LARGE SCALE GENOMIC DNA]</scope>
    <source>
        <strain evidence="1">LQN</strain>
        <tissue evidence="1">Leaf</tissue>
    </source>
</reference>
<evidence type="ECO:0000313" key="1">
    <source>
        <dbReference type="EMBL" id="KAK4730827.1"/>
    </source>
</evidence>
<organism evidence="1 2">
    <name type="scientific">Solanum pinnatisectum</name>
    <name type="common">tansyleaf nightshade</name>
    <dbReference type="NCBI Taxonomy" id="50273"/>
    <lineage>
        <taxon>Eukaryota</taxon>
        <taxon>Viridiplantae</taxon>
        <taxon>Streptophyta</taxon>
        <taxon>Embryophyta</taxon>
        <taxon>Tracheophyta</taxon>
        <taxon>Spermatophyta</taxon>
        <taxon>Magnoliopsida</taxon>
        <taxon>eudicotyledons</taxon>
        <taxon>Gunneridae</taxon>
        <taxon>Pentapetalae</taxon>
        <taxon>asterids</taxon>
        <taxon>lamiids</taxon>
        <taxon>Solanales</taxon>
        <taxon>Solanaceae</taxon>
        <taxon>Solanoideae</taxon>
        <taxon>Solaneae</taxon>
        <taxon>Solanum</taxon>
    </lineage>
</organism>
<dbReference type="AlphaFoldDB" id="A0AAV9M2D1"/>
<accession>A0AAV9M2D1</accession>
<evidence type="ECO:0000313" key="2">
    <source>
        <dbReference type="Proteomes" id="UP001311915"/>
    </source>
</evidence>
<gene>
    <name evidence="1" type="ORF">R3W88_023815</name>
</gene>